<dbReference type="Pfam" id="PF01520">
    <property type="entry name" value="Amidase_3"/>
    <property type="match status" value="1"/>
</dbReference>
<dbReference type="Proteomes" id="UP000011067">
    <property type="component" value="Chromosome"/>
</dbReference>
<dbReference type="CDD" id="cd02696">
    <property type="entry name" value="MurNAc-LAA"/>
    <property type="match status" value="1"/>
</dbReference>
<evidence type="ECO:0000256" key="3">
    <source>
        <dbReference type="ARBA" id="ARBA00011901"/>
    </source>
</evidence>
<evidence type="ECO:0000256" key="4">
    <source>
        <dbReference type="ARBA" id="ARBA00022801"/>
    </source>
</evidence>
<dbReference type="InterPro" id="IPR021731">
    <property type="entry name" value="AMIN_dom"/>
</dbReference>
<dbReference type="SUPFAM" id="SSF53187">
    <property type="entry name" value="Zn-dependent exopeptidases"/>
    <property type="match status" value="1"/>
</dbReference>
<dbReference type="Pfam" id="PF11741">
    <property type="entry name" value="AMIN"/>
    <property type="match status" value="1"/>
</dbReference>
<dbReference type="EMBL" id="CP003903">
    <property type="protein sequence ID" value="AGC03364.1"/>
    <property type="molecule type" value="Genomic_DNA"/>
</dbReference>
<name>A0ABN4B1T2_9ENTR</name>
<comment type="catalytic activity">
    <reaction evidence="1">
        <text>Hydrolyzes the link between N-acetylmuramoyl residues and L-amino acid residues in certain cell-wall glycopeptides.</text>
        <dbReference type="EC" id="3.5.1.28"/>
    </reaction>
</comment>
<dbReference type="EC" id="3.5.1.28" evidence="3"/>
<evidence type="ECO:0000256" key="1">
    <source>
        <dbReference type="ARBA" id="ARBA00001561"/>
    </source>
</evidence>
<keyword evidence="4" id="KW-0378">Hydrolase</keyword>
<sequence length="423" mass="47804">MKLKYEIIFVMTIFSRYLCVEPVIASTLSSISVTNNANQATVTLDSVVVPVYMIFSLHNPERIVIDLLKTSKVQKNIFPINFNGTNLVKCIRTNTSLNHQSIRIVLDLTSPSNIGTVTQKQIKEHYSIILTILKKEIFTIPEVNTRKISPIVHRKIHVNSGQMINNQKRIIDTRFRKNQNHNKTLSPIIVAIDAGHGGQDPGATGRHGIYEKNITINIAKKLKTLLDLDPSFKAVMIRDGDYFLSVMERSNLARKREANVLVSIHADSSLNTNVRGASVWVLSNRRAKSEMIHWLQRSEKHAELLGGLGDILTSYHNDPYFNHLVLDLQFGYAQRAGYDIAAHVLHQLKNITPLHKDIPEYSSFGILRSPDIPSILVETGFISNVKDEFLLVSSGYQEKIANALYKGLRAYFIMSQRKLLDHS</sequence>
<keyword evidence="8" id="KW-1185">Reference proteome</keyword>
<proteinExistence type="inferred from homology"/>
<keyword evidence="5" id="KW-0961">Cell wall biogenesis/degradation</keyword>
<dbReference type="PANTHER" id="PTHR30404">
    <property type="entry name" value="N-ACETYLMURAMOYL-L-ALANINE AMIDASE"/>
    <property type="match status" value="1"/>
</dbReference>
<dbReference type="Gene3D" id="2.60.40.3500">
    <property type="match status" value="1"/>
</dbReference>
<gene>
    <name evidence="7" type="primary">amiB</name>
    <name evidence="7" type="ORF">BCHRO640_079</name>
</gene>
<evidence type="ECO:0000256" key="2">
    <source>
        <dbReference type="ARBA" id="ARBA00010860"/>
    </source>
</evidence>
<dbReference type="InterPro" id="IPR050695">
    <property type="entry name" value="N-acetylmuramoyl_amidase_3"/>
</dbReference>
<evidence type="ECO:0000256" key="5">
    <source>
        <dbReference type="ARBA" id="ARBA00023316"/>
    </source>
</evidence>
<dbReference type="PANTHER" id="PTHR30404:SF6">
    <property type="entry name" value="N-ACETYLMURAMOYL-L-ALANINE AMIDASE AMIB"/>
    <property type="match status" value="1"/>
</dbReference>
<accession>A0ABN4B1T2</accession>
<dbReference type="InterPro" id="IPR002508">
    <property type="entry name" value="MurNAc-LAA_cat"/>
</dbReference>
<evidence type="ECO:0000313" key="7">
    <source>
        <dbReference type="EMBL" id="AGC03364.1"/>
    </source>
</evidence>
<evidence type="ECO:0000313" key="8">
    <source>
        <dbReference type="Proteomes" id="UP000011067"/>
    </source>
</evidence>
<reference evidence="7 8" key="1">
    <citation type="journal article" date="2013" name="Genome Biol. Evol.">
        <title>Sequence context of indel mutations and their effect on protein evolution in a bacterial endosymbiont.</title>
        <authorList>
            <person name="Williams L.E."/>
            <person name="Wernegreen J.J."/>
        </authorList>
    </citation>
    <scope>NUCLEOTIDE SEQUENCE [LARGE SCALE GENOMIC DNA]</scope>
    <source>
        <strain evidence="7 8">640</strain>
    </source>
</reference>
<dbReference type="SMART" id="SM00646">
    <property type="entry name" value="Ami_3"/>
    <property type="match status" value="1"/>
</dbReference>
<feature type="domain" description="MurNAc-LAA" evidence="6">
    <location>
        <begin position="250"/>
        <end position="409"/>
    </location>
</feature>
<comment type="similarity">
    <text evidence="2">Belongs to the N-acetylmuramoyl-L-alanine amidase 3 family.</text>
</comment>
<dbReference type="Gene3D" id="3.40.630.40">
    <property type="entry name" value="Zn-dependent exopeptidases"/>
    <property type="match status" value="1"/>
</dbReference>
<protein>
    <recommendedName>
        <fullName evidence="3">N-acetylmuramoyl-L-alanine amidase</fullName>
        <ecNumber evidence="3">3.5.1.28</ecNumber>
    </recommendedName>
</protein>
<evidence type="ECO:0000259" key="6">
    <source>
        <dbReference type="SMART" id="SM00646"/>
    </source>
</evidence>
<organism evidence="7 8">
    <name type="scientific">Candidatus Blochmanniella chromaiodes str. 640</name>
    <dbReference type="NCBI Taxonomy" id="1240471"/>
    <lineage>
        <taxon>Bacteria</taxon>
        <taxon>Pseudomonadati</taxon>
        <taxon>Pseudomonadota</taxon>
        <taxon>Gammaproteobacteria</taxon>
        <taxon>Enterobacterales</taxon>
        <taxon>Enterobacteriaceae</taxon>
        <taxon>ant endosymbionts</taxon>
        <taxon>Candidatus Blochmanniella</taxon>
    </lineage>
</organism>